<organism evidence="1 2">
    <name type="scientific">Synaphobranchus kaupii</name>
    <name type="common">Kaup's arrowtooth eel</name>
    <dbReference type="NCBI Taxonomy" id="118154"/>
    <lineage>
        <taxon>Eukaryota</taxon>
        <taxon>Metazoa</taxon>
        <taxon>Chordata</taxon>
        <taxon>Craniata</taxon>
        <taxon>Vertebrata</taxon>
        <taxon>Euteleostomi</taxon>
        <taxon>Actinopterygii</taxon>
        <taxon>Neopterygii</taxon>
        <taxon>Teleostei</taxon>
        <taxon>Anguilliformes</taxon>
        <taxon>Synaphobranchidae</taxon>
        <taxon>Synaphobranchus</taxon>
    </lineage>
</organism>
<name>A0A9Q1G2M7_SYNKA</name>
<dbReference type="EMBL" id="JAINUF010000002">
    <property type="protein sequence ID" value="KAJ8373896.1"/>
    <property type="molecule type" value="Genomic_DNA"/>
</dbReference>
<protein>
    <submittedName>
        <fullName evidence="1">Uncharacterized protein</fullName>
    </submittedName>
</protein>
<gene>
    <name evidence="1" type="ORF">SKAU_G00044760</name>
</gene>
<keyword evidence="2" id="KW-1185">Reference proteome</keyword>
<evidence type="ECO:0000313" key="1">
    <source>
        <dbReference type="EMBL" id="KAJ8373896.1"/>
    </source>
</evidence>
<proteinExistence type="predicted"/>
<evidence type="ECO:0000313" key="2">
    <source>
        <dbReference type="Proteomes" id="UP001152622"/>
    </source>
</evidence>
<reference evidence="1" key="1">
    <citation type="journal article" date="2023" name="Science">
        <title>Genome structures resolve the early diversification of teleost fishes.</title>
        <authorList>
            <person name="Parey E."/>
            <person name="Louis A."/>
            <person name="Montfort J."/>
            <person name="Bouchez O."/>
            <person name="Roques C."/>
            <person name="Iampietro C."/>
            <person name="Lluch J."/>
            <person name="Castinel A."/>
            <person name="Donnadieu C."/>
            <person name="Desvignes T."/>
            <person name="Floi Bucao C."/>
            <person name="Jouanno E."/>
            <person name="Wen M."/>
            <person name="Mejri S."/>
            <person name="Dirks R."/>
            <person name="Jansen H."/>
            <person name="Henkel C."/>
            <person name="Chen W.J."/>
            <person name="Zahm M."/>
            <person name="Cabau C."/>
            <person name="Klopp C."/>
            <person name="Thompson A.W."/>
            <person name="Robinson-Rechavi M."/>
            <person name="Braasch I."/>
            <person name="Lecointre G."/>
            <person name="Bobe J."/>
            <person name="Postlethwait J.H."/>
            <person name="Berthelot C."/>
            <person name="Roest Crollius H."/>
            <person name="Guiguen Y."/>
        </authorList>
    </citation>
    <scope>NUCLEOTIDE SEQUENCE</scope>
    <source>
        <strain evidence="1">WJC10195</strain>
    </source>
</reference>
<dbReference type="Proteomes" id="UP001152622">
    <property type="component" value="Chromosome 2"/>
</dbReference>
<dbReference type="AlphaFoldDB" id="A0A9Q1G2M7"/>
<comment type="caution">
    <text evidence="1">The sequence shown here is derived from an EMBL/GenBank/DDBJ whole genome shotgun (WGS) entry which is preliminary data.</text>
</comment>
<sequence>MTSLAVLGSDWLVAEGQLPSASSVEAAVRDRGGQTALGFLSLPACSCVCFPGPAGNASSFQASTSATVLYFTPVFAGLA</sequence>
<accession>A0A9Q1G2M7</accession>